<accession>A0ABY7FPI9</accession>
<evidence type="ECO:0000313" key="2">
    <source>
        <dbReference type="EMBL" id="WAR24067.1"/>
    </source>
</evidence>
<protein>
    <submittedName>
        <fullName evidence="2">Uncharacterized protein</fullName>
    </submittedName>
</protein>
<keyword evidence="1" id="KW-0812">Transmembrane</keyword>
<sequence>MEEEQLLNKFVGAWLYGVVQLMADFLSLAQSKFNQKGEVIHVKTCQTTAFYSRLNNYILNKKQN</sequence>
<proteinExistence type="predicted"/>
<keyword evidence="1" id="KW-0472">Membrane</keyword>
<organism evidence="2 3">
    <name type="scientific">Mya arenaria</name>
    <name type="common">Soft-shell clam</name>
    <dbReference type="NCBI Taxonomy" id="6604"/>
    <lineage>
        <taxon>Eukaryota</taxon>
        <taxon>Metazoa</taxon>
        <taxon>Spiralia</taxon>
        <taxon>Lophotrochozoa</taxon>
        <taxon>Mollusca</taxon>
        <taxon>Bivalvia</taxon>
        <taxon>Autobranchia</taxon>
        <taxon>Heteroconchia</taxon>
        <taxon>Euheterodonta</taxon>
        <taxon>Imparidentia</taxon>
        <taxon>Neoheterodontei</taxon>
        <taxon>Myida</taxon>
        <taxon>Myoidea</taxon>
        <taxon>Myidae</taxon>
        <taxon>Mya</taxon>
    </lineage>
</organism>
<reference evidence="2" key="1">
    <citation type="submission" date="2022-11" db="EMBL/GenBank/DDBJ databases">
        <title>Centuries of genome instability and evolution in soft-shell clam transmissible cancer (bioRxiv).</title>
        <authorList>
            <person name="Hart S.F.M."/>
            <person name="Yonemitsu M.A."/>
            <person name="Giersch R.M."/>
            <person name="Beal B.F."/>
            <person name="Arriagada G."/>
            <person name="Davis B.W."/>
            <person name="Ostrander E.A."/>
            <person name="Goff S.P."/>
            <person name="Metzger M.J."/>
        </authorList>
    </citation>
    <scope>NUCLEOTIDE SEQUENCE</scope>
    <source>
        <strain evidence="2">MELC-2E11</strain>
        <tissue evidence="2">Siphon/mantle</tissue>
    </source>
</reference>
<feature type="transmembrane region" description="Helical" evidence="1">
    <location>
        <begin position="6"/>
        <end position="26"/>
    </location>
</feature>
<keyword evidence="1" id="KW-1133">Transmembrane helix</keyword>
<name>A0ABY7FPI9_MYAAR</name>
<evidence type="ECO:0000313" key="3">
    <source>
        <dbReference type="Proteomes" id="UP001164746"/>
    </source>
</evidence>
<dbReference type="EMBL" id="CP111024">
    <property type="protein sequence ID" value="WAR24067.1"/>
    <property type="molecule type" value="Genomic_DNA"/>
</dbReference>
<gene>
    <name evidence="2" type="ORF">MAR_037736</name>
</gene>
<keyword evidence="3" id="KW-1185">Reference proteome</keyword>
<evidence type="ECO:0000256" key="1">
    <source>
        <dbReference type="SAM" id="Phobius"/>
    </source>
</evidence>
<dbReference type="Proteomes" id="UP001164746">
    <property type="component" value="Chromosome 13"/>
</dbReference>